<dbReference type="Gene3D" id="1.10.287.1120">
    <property type="entry name" value="Bipartite methylase S protein"/>
    <property type="match status" value="1"/>
</dbReference>
<keyword evidence="5" id="KW-0378">Hydrolase</keyword>
<dbReference type="Gene3D" id="3.90.220.20">
    <property type="entry name" value="DNA methylase specificity domains"/>
    <property type="match status" value="2"/>
</dbReference>
<dbReference type="GO" id="GO:0004519">
    <property type="term" value="F:endonuclease activity"/>
    <property type="evidence" value="ECO:0007669"/>
    <property type="project" value="UniProtKB-KW"/>
</dbReference>
<feature type="domain" description="Type I restriction modification DNA specificity" evidence="4">
    <location>
        <begin position="19"/>
        <end position="195"/>
    </location>
</feature>
<dbReference type="InterPro" id="IPR000055">
    <property type="entry name" value="Restrct_endonuc_typeI_TRD"/>
</dbReference>
<gene>
    <name evidence="5" type="ORF">FOB44_01320</name>
</gene>
<evidence type="ECO:0000313" key="6">
    <source>
        <dbReference type="Proteomes" id="UP000501570"/>
    </source>
</evidence>
<evidence type="ECO:0000256" key="2">
    <source>
        <dbReference type="ARBA" id="ARBA00022747"/>
    </source>
</evidence>
<evidence type="ECO:0000313" key="5">
    <source>
        <dbReference type="EMBL" id="QIY89369.1"/>
    </source>
</evidence>
<dbReference type="InterPro" id="IPR044946">
    <property type="entry name" value="Restrct_endonuc_typeI_TRD_sf"/>
</dbReference>
<dbReference type="PANTHER" id="PTHR43140:SF1">
    <property type="entry name" value="TYPE I RESTRICTION ENZYME ECOKI SPECIFICITY SUBUNIT"/>
    <property type="match status" value="1"/>
</dbReference>
<sequence>MQRYEKYKDSGMDWIGEIPEHWEIRRIKTLFKEINERSFDGLEDLLSVSQYTGVTRKNDKVEEGDLLTNASTLEGYKIVRKGDLVSNIMLAWNGSLGFSPYNGITSPAYSIYRLKDSGEKQFFHYLFRTEKYKAEFKRQSSGVIESRLRLYSDDFFGIFSIVPPSEEQQTIAIFLDDKTSKIDQTIAIKEKEIELLKERRQIIIQKAVTKGLDDTVKLKDSGVDWIGEIPEHWEVRKLKFHTRKIGSGITPSGGATTYLDKGIPLLRSQNVYFDRFEFENVAYISEKTHNEMSNSKVKKNDILLNITGGSIGRCNIFKYDFEANVNQHVCIVRPKNINPNYLNSLLRSSLGQFQVFYQQQGGGREGLNFQNLKNFYFPISPLAEQAKIVSYLEKVEEKIAKAISIKQQEIEKLKEYKMVLIDNVVTGKMKVS</sequence>
<dbReference type="RefSeq" id="WP_168237357.1">
    <property type="nucleotide sequence ID" value="NZ_CP050995.1"/>
</dbReference>
<accession>A0ABX6KL40</accession>
<evidence type="ECO:0000256" key="1">
    <source>
        <dbReference type="ARBA" id="ARBA00010923"/>
    </source>
</evidence>
<keyword evidence="5" id="KW-0255">Endonuclease</keyword>
<keyword evidence="2" id="KW-0680">Restriction system</keyword>
<keyword evidence="5" id="KW-0540">Nuclease</keyword>
<evidence type="ECO:0000256" key="3">
    <source>
        <dbReference type="ARBA" id="ARBA00023125"/>
    </source>
</evidence>
<organism evidence="5 6">
    <name type="scientific">Chryseobacterium gallinarum</name>
    <dbReference type="NCBI Taxonomy" id="1324352"/>
    <lineage>
        <taxon>Bacteria</taxon>
        <taxon>Pseudomonadati</taxon>
        <taxon>Bacteroidota</taxon>
        <taxon>Flavobacteriia</taxon>
        <taxon>Flavobacteriales</taxon>
        <taxon>Weeksellaceae</taxon>
        <taxon>Chryseobacterium group</taxon>
        <taxon>Chryseobacterium</taxon>
    </lineage>
</organism>
<dbReference type="Proteomes" id="UP000501570">
    <property type="component" value="Chromosome"/>
</dbReference>
<protein>
    <submittedName>
        <fullName evidence="5">Restriction endonuclease subunit S</fullName>
    </submittedName>
</protein>
<feature type="domain" description="Type I restriction modification DNA specificity" evidence="4">
    <location>
        <begin position="274"/>
        <end position="403"/>
    </location>
</feature>
<keyword evidence="3" id="KW-0238">DNA-binding</keyword>
<dbReference type="PANTHER" id="PTHR43140">
    <property type="entry name" value="TYPE-1 RESTRICTION ENZYME ECOKI SPECIFICITY PROTEIN"/>
    <property type="match status" value="1"/>
</dbReference>
<proteinExistence type="inferred from homology"/>
<name>A0ABX6KL40_CHRGL</name>
<evidence type="ECO:0000259" key="4">
    <source>
        <dbReference type="Pfam" id="PF01420"/>
    </source>
</evidence>
<dbReference type="InterPro" id="IPR051212">
    <property type="entry name" value="Type-I_RE_S_subunit"/>
</dbReference>
<reference evidence="5 6" key="1">
    <citation type="submission" date="2019-09" db="EMBL/GenBank/DDBJ databases">
        <title>FDA dAtabase for Regulatory Grade micrObial Sequences (FDA-ARGOS): Supporting development and validation of Infectious Disease Dx tests.</title>
        <authorList>
            <person name="Sciortino C."/>
            <person name="Tallon L."/>
            <person name="Sadzewicz L."/>
            <person name="Vavikolanu K."/>
            <person name="Mehta A."/>
            <person name="Aluvathingal J."/>
            <person name="Nadendla S."/>
            <person name="Nandy P."/>
            <person name="Geyer C."/>
            <person name="Yan Y."/>
            <person name="Sichtig H."/>
        </authorList>
    </citation>
    <scope>NUCLEOTIDE SEQUENCE [LARGE SCALE GENOMIC DNA]</scope>
    <source>
        <strain evidence="5 6">FDAARGOS_636</strain>
    </source>
</reference>
<keyword evidence="6" id="KW-1185">Reference proteome</keyword>
<comment type="similarity">
    <text evidence="1">Belongs to the type-I restriction system S methylase family.</text>
</comment>
<dbReference type="CDD" id="cd17246">
    <property type="entry name" value="RMtype1_S_SonII-TRD2-CR2_like"/>
    <property type="match status" value="1"/>
</dbReference>
<dbReference type="Pfam" id="PF01420">
    <property type="entry name" value="Methylase_S"/>
    <property type="match status" value="2"/>
</dbReference>
<dbReference type="EMBL" id="CP050995">
    <property type="protein sequence ID" value="QIY89369.1"/>
    <property type="molecule type" value="Genomic_DNA"/>
</dbReference>
<dbReference type="SUPFAM" id="SSF116734">
    <property type="entry name" value="DNA methylase specificity domain"/>
    <property type="match status" value="2"/>
</dbReference>